<dbReference type="RefSeq" id="WP_343953455.1">
    <property type="nucleotide sequence ID" value="NZ_BAAAHQ010000037.1"/>
</dbReference>
<reference evidence="2 3" key="1">
    <citation type="journal article" date="2019" name="Int. J. Syst. Evol. Microbiol.">
        <title>The Global Catalogue of Microorganisms (GCM) 10K type strain sequencing project: providing services to taxonomists for standard genome sequencing and annotation.</title>
        <authorList>
            <consortium name="The Broad Institute Genomics Platform"/>
            <consortium name="The Broad Institute Genome Sequencing Center for Infectious Disease"/>
            <person name="Wu L."/>
            <person name="Ma J."/>
        </authorList>
    </citation>
    <scope>NUCLEOTIDE SEQUENCE [LARGE SCALE GENOMIC DNA]</scope>
    <source>
        <strain evidence="2 3">JCM 11136</strain>
    </source>
</reference>
<dbReference type="InterPro" id="IPR011008">
    <property type="entry name" value="Dimeric_a/b-barrel"/>
</dbReference>
<comment type="caution">
    <text evidence="2">The sequence shown here is derived from an EMBL/GenBank/DDBJ whole genome shotgun (WGS) entry which is preliminary data.</text>
</comment>
<dbReference type="Gene3D" id="3.30.70.100">
    <property type="match status" value="1"/>
</dbReference>
<evidence type="ECO:0000313" key="2">
    <source>
        <dbReference type="EMBL" id="GAA0945089.1"/>
    </source>
</evidence>
<proteinExistence type="predicted"/>
<dbReference type="Proteomes" id="UP001501578">
    <property type="component" value="Unassembled WGS sequence"/>
</dbReference>
<accession>A0ABN1QNW8</accession>
<dbReference type="PANTHER" id="PTHR37832:SF1">
    <property type="entry name" value="STRESS-RESPONSE A_B BARREL DOMAIN-CONTAINING PROTEIN"/>
    <property type="match status" value="1"/>
</dbReference>
<evidence type="ECO:0000259" key="1">
    <source>
        <dbReference type="PROSITE" id="PS51502"/>
    </source>
</evidence>
<name>A0ABN1QNW8_9ACTN</name>
<evidence type="ECO:0000313" key="3">
    <source>
        <dbReference type="Proteomes" id="UP001501578"/>
    </source>
</evidence>
<dbReference type="SUPFAM" id="SSF54909">
    <property type="entry name" value="Dimeric alpha+beta barrel"/>
    <property type="match status" value="1"/>
</dbReference>
<dbReference type="PANTHER" id="PTHR37832">
    <property type="entry name" value="BLL2683 PROTEIN"/>
    <property type="match status" value="1"/>
</dbReference>
<dbReference type="InterPro" id="IPR013097">
    <property type="entry name" value="Dabb"/>
</dbReference>
<organism evidence="2 3">
    <name type="scientific">Nonomuraea longicatena</name>
    <dbReference type="NCBI Taxonomy" id="83682"/>
    <lineage>
        <taxon>Bacteria</taxon>
        <taxon>Bacillati</taxon>
        <taxon>Actinomycetota</taxon>
        <taxon>Actinomycetes</taxon>
        <taxon>Streptosporangiales</taxon>
        <taxon>Streptosporangiaceae</taxon>
        <taxon>Nonomuraea</taxon>
    </lineage>
</organism>
<protein>
    <submittedName>
        <fullName evidence="2">Dabb family protein</fullName>
    </submittedName>
</protein>
<dbReference type="SMART" id="SM00886">
    <property type="entry name" value="Dabb"/>
    <property type="match status" value="1"/>
</dbReference>
<feature type="domain" description="Stress-response A/B barrel" evidence="1">
    <location>
        <begin position="2"/>
        <end position="95"/>
    </location>
</feature>
<dbReference type="PROSITE" id="PS51502">
    <property type="entry name" value="S_R_A_B_BARREL"/>
    <property type="match status" value="1"/>
</dbReference>
<dbReference type="EMBL" id="BAAAHQ010000037">
    <property type="protein sequence ID" value="GAA0945089.1"/>
    <property type="molecule type" value="Genomic_DNA"/>
</dbReference>
<gene>
    <name evidence="2" type="ORF">GCM10009560_59770</name>
</gene>
<dbReference type="Pfam" id="PF07876">
    <property type="entry name" value="Dabb"/>
    <property type="match status" value="1"/>
</dbReference>
<keyword evidence="3" id="KW-1185">Reference proteome</keyword>
<sequence length="97" mass="10460">MIRHIVLLTWTAEATDEQKAAVAEGLSALPGQIPQLGEYIVGHDLALAEGTADFAIVAEFASVADFETYRDHPAHQQVIAERIKPILAGRLGAQIEL</sequence>